<reference evidence="2 3" key="1">
    <citation type="submission" date="2023-05" db="EMBL/GenBank/DDBJ databases">
        <title>B98-5 Cell Line De Novo Hybrid Assembly: An Optical Mapping Approach.</title>
        <authorList>
            <person name="Kananen K."/>
            <person name="Auerbach J.A."/>
            <person name="Kautto E."/>
            <person name="Blachly J.S."/>
        </authorList>
    </citation>
    <scope>NUCLEOTIDE SEQUENCE [LARGE SCALE GENOMIC DNA]</scope>
    <source>
        <strain evidence="2">B95-8</strain>
        <tissue evidence="2">Cell line</tissue>
    </source>
</reference>
<dbReference type="EMBL" id="JASSZA010000009">
    <property type="protein sequence ID" value="KAK2101345.1"/>
    <property type="molecule type" value="Genomic_DNA"/>
</dbReference>
<gene>
    <name evidence="2" type="ORF">P7K49_019011</name>
</gene>
<dbReference type="Proteomes" id="UP001266305">
    <property type="component" value="Unassembled WGS sequence"/>
</dbReference>
<organism evidence="2 3">
    <name type="scientific">Saguinus oedipus</name>
    <name type="common">Cotton-top tamarin</name>
    <name type="synonym">Oedipomidas oedipus</name>
    <dbReference type="NCBI Taxonomy" id="9490"/>
    <lineage>
        <taxon>Eukaryota</taxon>
        <taxon>Metazoa</taxon>
        <taxon>Chordata</taxon>
        <taxon>Craniata</taxon>
        <taxon>Vertebrata</taxon>
        <taxon>Euteleostomi</taxon>
        <taxon>Mammalia</taxon>
        <taxon>Eutheria</taxon>
        <taxon>Euarchontoglires</taxon>
        <taxon>Primates</taxon>
        <taxon>Haplorrhini</taxon>
        <taxon>Platyrrhini</taxon>
        <taxon>Cebidae</taxon>
        <taxon>Callitrichinae</taxon>
        <taxon>Saguinus</taxon>
    </lineage>
</organism>
<feature type="compositionally biased region" description="Basic and acidic residues" evidence="1">
    <location>
        <begin position="39"/>
        <end position="61"/>
    </location>
</feature>
<keyword evidence="3" id="KW-1185">Reference proteome</keyword>
<name>A0ABQ9UWC0_SAGOE</name>
<protein>
    <submittedName>
        <fullName evidence="2">Uncharacterized protein</fullName>
    </submittedName>
</protein>
<sequence>SRDRLHSRTQASYELLESPADHQWDSEVLPDSCGSVDIHPSRPREKGLMEKPNHETKAESIRKPQLEPYWQRCNAPNIPLAKFIRWLSHCFLDQVHVPLAGTKGPLIMPQNCTFHSFPVYTRLFHEVVGFLCLL</sequence>
<feature type="non-terminal residue" evidence="2">
    <location>
        <position position="1"/>
    </location>
</feature>
<evidence type="ECO:0000313" key="2">
    <source>
        <dbReference type="EMBL" id="KAK2101345.1"/>
    </source>
</evidence>
<evidence type="ECO:0000256" key="1">
    <source>
        <dbReference type="SAM" id="MobiDB-lite"/>
    </source>
</evidence>
<evidence type="ECO:0000313" key="3">
    <source>
        <dbReference type="Proteomes" id="UP001266305"/>
    </source>
</evidence>
<comment type="caution">
    <text evidence="2">The sequence shown here is derived from an EMBL/GenBank/DDBJ whole genome shotgun (WGS) entry which is preliminary data.</text>
</comment>
<accession>A0ABQ9UWC0</accession>
<feature type="region of interest" description="Disordered" evidence="1">
    <location>
        <begin position="35"/>
        <end position="61"/>
    </location>
</feature>
<proteinExistence type="predicted"/>